<feature type="region of interest" description="Disordered" evidence="1">
    <location>
        <begin position="1"/>
        <end position="23"/>
    </location>
</feature>
<keyword evidence="2" id="KW-1133">Transmembrane helix</keyword>
<organism evidence="3">
    <name type="scientific">freshwater metagenome</name>
    <dbReference type="NCBI Taxonomy" id="449393"/>
    <lineage>
        <taxon>unclassified sequences</taxon>
        <taxon>metagenomes</taxon>
        <taxon>ecological metagenomes</taxon>
    </lineage>
</organism>
<gene>
    <name evidence="3" type="ORF">UFOPK3268_00867</name>
    <name evidence="4" type="ORF">UFOPK3752_01811</name>
    <name evidence="5" type="ORF">UFOPK4150_00118</name>
</gene>
<evidence type="ECO:0000313" key="3">
    <source>
        <dbReference type="EMBL" id="CAB4849849.1"/>
    </source>
</evidence>
<sequence>MTTAAANEKDPVAPVTAEDAREAPIRRRTVAEIEAELDATRARLSSRLDDLQSYVSPRNVAERQVRRIKNSFVDEYGGIRPERVLVAGLAAIAILVGLRAMRRGRG</sequence>
<dbReference type="EMBL" id="CAFBPU010000002">
    <property type="protein sequence ID" value="CAB5018886.1"/>
    <property type="molecule type" value="Genomic_DNA"/>
</dbReference>
<dbReference type="EMBL" id="CAFBND010000093">
    <property type="protein sequence ID" value="CAB4953466.1"/>
    <property type="molecule type" value="Genomic_DNA"/>
</dbReference>
<dbReference type="AlphaFoldDB" id="A0A6J7C0R9"/>
<dbReference type="EMBL" id="CAFBIZ010000098">
    <property type="protein sequence ID" value="CAB4849849.1"/>
    <property type="molecule type" value="Genomic_DNA"/>
</dbReference>
<evidence type="ECO:0000256" key="2">
    <source>
        <dbReference type="SAM" id="Phobius"/>
    </source>
</evidence>
<dbReference type="Pfam" id="PF12277">
    <property type="entry name" value="DUF3618"/>
    <property type="match status" value="1"/>
</dbReference>
<keyword evidence="2" id="KW-0812">Transmembrane</keyword>
<evidence type="ECO:0000313" key="4">
    <source>
        <dbReference type="EMBL" id="CAB4953466.1"/>
    </source>
</evidence>
<proteinExistence type="predicted"/>
<protein>
    <submittedName>
        <fullName evidence="3">Unannotated protein</fullName>
    </submittedName>
</protein>
<evidence type="ECO:0000256" key="1">
    <source>
        <dbReference type="SAM" id="MobiDB-lite"/>
    </source>
</evidence>
<accession>A0A6J7C0R9</accession>
<reference evidence="3" key="1">
    <citation type="submission" date="2020-05" db="EMBL/GenBank/DDBJ databases">
        <authorList>
            <person name="Chiriac C."/>
            <person name="Salcher M."/>
            <person name="Ghai R."/>
            <person name="Kavagutti S V."/>
        </authorList>
    </citation>
    <scope>NUCLEOTIDE SEQUENCE</scope>
</reference>
<dbReference type="InterPro" id="IPR022062">
    <property type="entry name" value="DUF3618"/>
</dbReference>
<feature type="transmembrane region" description="Helical" evidence="2">
    <location>
        <begin position="84"/>
        <end position="101"/>
    </location>
</feature>
<evidence type="ECO:0000313" key="5">
    <source>
        <dbReference type="EMBL" id="CAB5018886.1"/>
    </source>
</evidence>
<name>A0A6J7C0R9_9ZZZZ</name>
<keyword evidence="2" id="KW-0472">Membrane</keyword>